<dbReference type="PANTHER" id="PTHR47477">
    <property type="entry name" value="TNF RECEPTOR-ASSOCIATED FACTOR HOMOLOG 1A"/>
    <property type="match status" value="1"/>
</dbReference>
<feature type="compositionally biased region" description="Polar residues" evidence="1">
    <location>
        <begin position="62"/>
        <end position="71"/>
    </location>
</feature>
<feature type="region of interest" description="Disordered" evidence="1">
    <location>
        <begin position="56"/>
        <end position="84"/>
    </location>
</feature>
<dbReference type="PANTHER" id="PTHR47477:SF8">
    <property type="entry name" value="TNF RECEPTOR-ASSOCIATED FACTOR HOMOLOG 1A"/>
    <property type="match status" value="1"/>
</dbReference>
<accession>A0AAN8UIT8</accession>
<evidence type="ECO:0000256" key="1">
    <source>
        <dbReference type="SAM" id="MobiDB-lite"/>
    </source>
</evidence>
<reference evidence="2 3" key="1">
    <citation type="submission" date="2023-12" db="EMBL/GenBank/DDBJ databases">
        <title>A high-quality genome assembly for Dillenia turbinata (Dilleniales).</title>
        <authorList>
            <person name="Chanderbali A."/>
        </authorList>
    </citation>
    <scope>NUCLEOTIDE SEQUENCE [LARGE SCALE GENOMIC DNA]</scope>
    <source>
        <strain evidence="2">LSX21</strain>
        <tissue evidence="2">Leaf</tissue>
    </source>
</reference>
<comment type="caution">
    <text evidence="2">The sequence shown here is derived from an EMBL/GenBank/DDBJ whole genome shotgun (WGS) entry which is preliminary data.</text>
</comment>
<organism evidence="2 3">
    <name type="scientific">Dillenia turbinata</name>
    <dbReference type="NCBI Taxonomy" id="194707"/>
    <lineage>
        <taxon>Eukaryota</taxon>
        <taxon>Viridiplantae</taxon>
        <taxon>Streptophyta</taxon>
        <taxon>Embryophyta</taxon>
        <taxon>Tracheophyta</taxon>
        <taxon>Spermatophyta</taxon>
        <taxon>Magnoliopsida</taxon>
        <taxon>eudicotyledons</taxon>
        <taxon>Gunneridae</taxon>
        <taxon>Pentapetalae</taxon>
        <taxon>Dilleniales</taxon>
        <taxon>Dilleniaceae</taxon>
        <taxon>Dillenia</taxon>
    </lineage>
</organism>
<proteinExistence type="predicted"/>
<name>A0AAN8UIT8_9MAGN</name>
<dbReference type="Proteomes" id="UP001370490">
    <property type="component" value="Unassembled WGS sequence"/>
</dbReference>
<sequence>MILTRKIGTFKRIGPLIFENSGNEQRGAISGLVMAGNSSEVYGVGRPLDCPSSEALAEWRSSEQVDNGTPSTSPPYWDSDSSDDGGKPVHVLQVYDNCLIFELGFALSGLRKKS</sequence>
<dbReference type="AlphaFoldDB" id="A0AAN8UIT8"/>
<evidence type="ECO:0000313" key="3">
    <source>
        <dbReference type="Proteomes" id="UP001370490"/>
    </source>
</evidence>
<gene>
    <name evidence="2" type="ORF">RJ641_023446</name>
</gene>
<evidence type="ECO:0000313" key="2">
    <source>
        <dbReference type="EMBL" id="KAK6911353.1"/>
    </source>
</evidence>
<dbReference type="EMBL" id="JBAMMX010000028">
    <property type="protein sequence ID" value="KAK6911353.1"/>
    <property type="molecule type" value="Genomic_DNA"/>
</dbReference>
<keyword evidence="3" id="KW-1185">Reference proteome</keyword>
<protein>
    <submittedName>
        <fullName evidence="2">Uncharacterized protein</fullName>
    </submittedName>
</protein>
<dbReference type="InterPro" id="IPR055327">
    <property type="entry name" value="TRAF1A/B"/>
</dbReference>